<keyword evidence="2" id="KW-0472">Membrane</keyword>
<keyword evidence="5" id="KW-1185">Reference proteome</keyword>
<evidence type="ECO:0000256" key="2">
    <source>
        <dbReference type="SAM" id="Phobius"/>
    </source>
</evidence>
<name>A0A836GYB5_LEIEN</name>
<feature type="transmembrane region" description="Helical" evidence="2">
    <location>
        <begin position="1350"/>
        <end position="1372"/>
    </location>
</feature>
<dbReference type="RefSeq" id="XP_067691358.1">
    <property type="nucleotide sequence ID" value="XM_067835987.1"/>
</dbReference>
<evidence type="ECO:0008006" key="6">
    <source>
        <dbReference type="Google" id="ProtNLM"/>
    </source>
</evidence>
<dbReference type="OrthoDB" id="270911at2759"/>
<keyword evidence="2" id="KW-0812">Transmembrane</keyword>
<accession>A0A836GYB5</accession>
<dbReference type="EMBL" id="JAFHKP010000029">
    <property type="protein sequence ID" value="KAG5474165.1"/>
    <property type="molecule type" value="Genomic_DNA"/>
</dbReference>
<dbReference type="Proteomes" id="UP000674179">
    <property type="component" value="Chromosome 29"/>
</dbReference>
<comment type="caution">
    <text evidence="4">The sequence shown here is derived from an EMBL/GenBank/DDBJ whole genome shotgun (WGS) entry which is preliminary data.</text>
</comment>
<sequence>MPRHSMSLRHAAIMGAIAVTLLLMASTARGQSAAAAAPPCCDDNGTIYTVSLDITAMGILTFRGMTSCTTIGAPSVLVVQDPPPPHAVVPLGLWVYLVSVNDHTPATFTLNAMCGDTVACQSTVTYAAPQTAVSSSSTESLSLSTSSESSLPGPAYPPCSHASKERTYAVGMVSTDCFPMDMEEAGCSYTATISAEPSVGTVMLSMSGLCYTFTVPSTATVGYQTSMKYTVQCNGATVCADTVYVVLGPAPETTLPPTPPPPEKLPWCSHNKHVSIYRVGEVYVGRLLLDVQDTMCSYTATIEDPSVGTAVVAETSDPLEYVYATSIDTAPQDTSIPYTIACNGVNICHGAILIHLTLDAAACPNSLVSYVLLPEESVHGTVDSGAVCRTGVTPLASIRSNVSGLSLSADGAFTFTAPSTEEDVVVTVLMECDGYVLCQTKMVFVVATATVAPPTTSTAAPVVACPKSYKYEVQRGQSIRGTLTPIPSLSCNITTYILVSSSSSDISSRLQMNLLGNFSYAAPSSELVDYAAVDVYCARTFVCRTQVVFVVYAPLTTPSPTRLPLPPCANVYYYQAAPGTPLKASLNGMPGQDPCLHGRYFTLGAAPQEGSINMTLLGNFTYSPPRHEGQYSFTFTMHCMSEPYCVGTAYLLVSSHWTLEPTSTPSPIQPEEDANITNKQITCRGTCNANAWKTYPSAKVWDVTPGTGYSRKDGFPADGVTVTWHNNSLVLLVYSIIGNLGVRFPTFELITSTKNAYMEPPDFAGSVATYSPGFEVSCLANQGRAGLGEDVWRWTSLSLDSGNGSVGAYYNSGQSWFQKFGGKHVRCDTFTNPCAYAPLLTPANYTSSSLGRWTIDVDDCDATWRGVFPYNLLGKMLRHDGSPVWTFVGRLQLQGTLYSEAVQASSWLEPGGFDTHYGQHDILINLNQLVTVTKTSMQEPLISVDAEFFTYVDNETQDQGFGINMLVYPFVDSYMSTSYASDRHVKGFKWVSQEWKSPSLEQCPTCTGSKMKCVAPLEGADIAYTGSSFPEGDCAHGKGRVHLFKGPAMLPGECPGNKMHVFNQSGFSPTQNCKTAYQNVTLRGIVPGSSGLSETLLRSFNYEGTVQLMLLMDDHSYQRLTLHLSMYVSRLAKDAPYTEGGLSTCRSGSYWPVLDPLGLSLASNPLPLSVAAATPLCIDDLSSSYGPNDWALFAVSMPGVKPSEVTVRSVYVLHNHSRIYLVYKDSSTGAITTPGSNADGDWWQCKYPFLSFRDLATHLGNGSITYSTQMETSAAAADVVYAFTFIPGSLGVDADIEVVIEAFIQPSGAAASTTEFRRVLHIDPLLTQVSRQGPPPTGSSPAHSQDKTDLYAISATAGVAVALVVTAIFFILADSRRPLPKWVPRGKLIKETVLSVLPAGLRGKKKPRRVVHKDMYDAMSSGRY</sequence>
<gene>
    <name evidence="4" type="ORF">CUR178_04277</name>
</gene>
<proteinExistence type="predicted"/>
<reference evidence="4 5" key="1">
    <citation type="submission" date="2021-02" db="EMBL/GenBank/DDBJ databases">
        <title>Leishmania (Mundinia) enrietti genome sequencing and assembly.</title>
        <authorList>
            <person name="Almutairi H."/>
            <person name="Gatherer D."/>
        </authorList>
    </citation>
    <scope>NUCLEOTIDE SEQUENCE [LARGE SCALE GENOMIC DNA]</scope>
    <source>
        <strain evidence="4">CUR178</strain>
    </source>
</reference>
<feature type="compositionally biased region" description="Low complexity" evidence="1">
    <location>
        <begin position="137"/>
        <end position="151"/>
    </location>
</feature>
<evidence type="ECO:0000313" key="5">
    <source>
        <dbReference type="Proteomes" id="UP000674179"/>
    </source>
</evidence>
<dbReference type="GeneID" id="94171497"/>
<feature type="chain" id="PRO_5032269469" description="Membrane-associated protein" evidence="3">
    <location>
        <begin position="31"/>
        <end position="1424"/>
    </location>
</feature>
<feature type="signal peptide" evidence="3">
    <location>
        <begin position="1"/>
        <end position="30"/>
    </location>
</feature>
<evidence type="ECO:0000313" key="4">
    <source>
        <dbReference type="EMBL" id="KAG5474165.1"/>
    </source>
</evidence>
<keyword evidence="2" id="KW-1133">Transmembrane helix</keyword>
<organism evidence="4 5">
    <name type="scientific">Leishmania enriettii</name>
    <dbReference type="NCBI Taxonomy" id="5663"/>
    <lineage>
        <taxon>Eukaryota</taxon>
        <taxon>Discoba</taxon>
        <taxon>Euglenozoa</taxon>
        <taxon>Kinetoplastea</taxon>
        <taxon>Metakinetoplastina</taxon>
        <taxon>Trypanosomatida</taxon>
        <taxon>Trypanosomatidae</taxon>
        <taxon>Leishmaniinae</taxon>
        <taxon>Leishmania</taxon>
    </lineage>
</organism>
<evidence type="ECO:0000256" key="1">
    <source>
        <dbReference type="SAM" id="MobiDB-lite"/>
    </source>
</evidence>
<dbReference type="KEGG" id="lenr:94171497"/>
<keyword evidence="3" id="KW-0732">Signal</keyword>
<feature type="region of interest" description="Disordered" evidence="1">
    <location>
        <begin position="137"/>
        <end position="156"/>
    </location>
</feature>
<evidence type="ECO:0000256" key="3">
    <source>
        <dbReference type="SAM" id="SignalP"/>
    </source>
</evidence>
<protein>
    <recommendedName>
        <fullName evidence="6">Membrane-associated protein</fullName>
    </recommendedName>
</protein>